<comment type="caution">
    <text evidence="6">The sequence shown here is derived from an EMBL/GenBank/DDBJ whole genome shotgun (WGS) entry which is preliminary data.</text>
</comment>
<dbReference type="RefSeq" id="WP_021780636.1">
    <property type="nucleotide sequence ID" value="NZ_BATA01000073.1"/>
</dbReference>
<dbReference type="SUPFAM" id="SSF51905">
    <property type="entry name" value="FAD/NAD(P)-binding domain"/>
    <property type="match status" value="1"/>
</dbReference>
<dbReference type="InterPro" id="IPR050315">
    <property type="entry name" value="FAD-oxidoreductase_2"/>
</dbReference>
<evidence type="ECO:0000313" key="7">
    <source>
        <dbReference type="Proteomes" id="UP000016986"/>
    </source>
</evidence>
<keyword evidence="3" id="KW-0274">FAD</keyword>
<dbReference type="Pfam" id="PF00890">
    <property type="entry name" value="FAD_binding_2"/>
    <property type="match status" value="1"/>
</dbReference>
<dbReference type="GO" id="GO:0016491">
    <property type="term" value="F:oxidoreductase activity"/>
    <property type="evidence" value="ECO:0007669"/>
    <property type="project" value="UniProtKB-KW"/>
</dbReference>
<keyword evidence="7" id="KW-1185">Reference proteome</keyword>
<keyword evidence="2" id="KW-0285">Flavoprotein</keyword>
<dbReference type="Proteomes" id="UP000016986">
    <property type="component" value="Unassembled WGS sequence"/>
</dbReference>
<dbReference type="OrthoDB" id="205890at2157"/>
<evidence type="ECO:0000313" key="6">
    <source>
        <dbReference type="EMBL" id="GAD53526.1"/>
    </source>
</evidence>
<gene>
    <name evidence="6" type="ORF">MBEHAL_2286</name>
</gene>
<dbReference type="InterPro" id="IPR003953">
    <property type="entry name" value="FAD-dep_OxRdtase_2_FAD-bd"/>
</dbReference>
<dbReference type="InterPro" id="IPR027477">
    <property type="entry name" value="Succ_DH/fumarate_Rdtase_cat_sf"/>
</dbReference>
<evidence type="ECO:0000256" key="4">
    <source>
        <dbReference type="ARBA" id="ARBA00023002"/>
    </source>
</evidence>
<reference evidence="6 7" key="1">
    <citation type="submission" date="2013-09" db="EMBL/GenBank/DDBJ databases">
        <title>Whole genome sequencing of Halarchaeum acidiphilum strain MH1-52-1.</title>
        <authorList>
            <person name="Shimane Y."/>
            <person name="Minegishi H."/>
            <person name="Nishi S."/>
            <person name="Echigo A."/>
            <person name="Shuto A."/>
            <person name="Konishi M."/>
            <person name="Ito T."/>
            <person name="Ohkuma M."/>
            <person name="Ohta Y."/>
            <person name="Nagano Y."/>
            <person name="Tsubouchi T."/>
            <person name="Mori K."/>
            <person name="Usui K."/>
            <person name="Kamekura M."/>
            <person name="Usami R."/>
            <person name="Takaki Y."/>
            <person name="Hatada Y."/>
        </authorList>
    </citation>
    <scope>NUCLEOTIDE SEQUENCE [LARGE SCALE GENOMIC DNA]</scope>
    <source>
        <strain evidence="6 7">JCM 16109</strain>
    </source>
</reference>
<organism evidence="6 7">
    <name type="scientific">Halarchaeum acidiphilum MH1-52-1</name>
    <dbReference type="NCBI Taxonomy" id="1261545"/>
    <lineage>
        <taxon>Archaea</taxon>
        <taxon>Methanobacteriati</taxon>
        <taxon>Methanobacteriota</taxon>
        <taxon>Stenosarchaea group</taxon>
        <taxon>Halobacteria</taxon>
        <taxon>Halobacteriales</taxon>
        <taxon>Halobacteriaceae</taxon>
    </lineage>
</organism>
<evidence type="ECO:0000259" key="5">
    <source>
        <dbReference type="Pfam" id="PF00890"/>
    </source>
</evidence>
<comment type="cofactor">
    <cofactor evidence="1">
        <name>FAD</name>
        <dbReference type="ChEBI" id="CHEBI:57692"/>
    </cofactor>
</comment>
<protein>
    <submittedName>
        <fullName evidence="6">Fumarate reductase flavoprotein subunit</fullName>
    </submittedName>
</protein>
<dbReference type="Gene3D" id="3.50.50.60">
    <property type="entry name" value="FAD/NAD(P)-binding domain"/>
    <property type="match status" value="1"/>
</dbReference>
<dbReference type="PANTHER" id="PTHR43400:SF7">
    <property type="entry name" value="FAD-DEPENDENT OXIDOREDUCTASE 2 FAD BINDING DOMAIN-CONTAINING PROTEIN"/>
    <property type="match status" value="1"/>
</dbReference>
<evidence type="ECO:0000256" key="3">
    <source>
        <dbReference type="ARBA" id="ARBA00022827"/>
    </source>
</evidence>
<dbReference type="AlphaFoldDB" id="U2YGQ4"/>
<dbReference type="SUPFAM" id="SSF56425">
    <property type="entry name" value="Succinate dehydrogenase/fumarate reductase flavoprotein, catalytic domain"/>
    <property type="match status" value="1"/>
</dbReference>
<dbReference type="NCBIfam" id="NF006130">
    <property type="entry name" value="PRK08274.1"/>
    <property type="match status" value="1"/>
</dbReference>
<evidence type="ECO:0000256" key="2">
    <source>
        <dbReference type="ARBA" id="ARBA00022630"/>
    </source>
</evidence>
<dbReference type="eggNOG" id="arCOG00572">
    <property type="taxonomic scope" value="Archaea"/>
</dbReference>
<keyword evidence="4" id="KW-0560">Oxidoreductase</keyword>
<accession>U2YGQ4</accession>
<proteinExistence type="predicted"/>
<dbReference type="PANTHER" id="PTHR43400">
    <property type="entry name" value="FUMARATE REDUCTASE"/>
    <property type="match status" value="1"/>
</dbReference>
<sequence>MPMKIVDDHDVIVVGCGIAGLSASNRLAEFGHDVGVLEKSPKEHRGGHTRFSESFRVPSADADLSEYGYEFAIDDYTADEFYDDIMKQTEGRADPDIARTLVDNAGETIEWLTERGVSWEMEPLNVGYTVARTFFDGEELVSDLVEAAEADGATFYYKNEARELVIDDDGQVSGIRARTDDGPVEYRAESVVVGAGGYESSEEKRTKYYGPDYDAMKIRGSRYNTGEAIEMVADAGGNEVGQWGGAHMALIDSESPDVEGGANRVDGYQYGVLINNEGERFFDEGEDARAHTYAKLGRIIFEQPGHTAYIVVDEPLKDMMRATGPGDRVEADSVEELLEDLGCKSPEVGAETVAEFNAACDPGEFDPDSLDGNATEGLGLEKSNWAIPIDEPPYYGYSVTGGITFGFGGIEMDTDGRAIDTVGRPIPGLYVAGNTTGGLFFENYPGGTGLQNGAVFGRRAAEHADGFLSED</sequence>
<evidence type="ECO:0000256" key="1">
    <source>
        <dbReference type="ARBA" id="ARBA00001974"/>
    </source>
</evidence>
<dbReference type="Gene3D" id="3.90.700.10">
    <property type="entry name" value="Succinate dehydrogenase/fumarate reductase flavoprotein, catalytic domain"/>
    <property type="match status" value="1"/>
</dbReference>
<name>U2YGQ4_9EURY</name>
<feature type="domain" description="FAD-dependent oxidoreductase 2 FAD-binding" evidence="5">
    <location>
        <begin position="10"/>
        <end position="447"/>
    </location>
</feature>
<dbReference type="InterPro" id="IPR036188">
    <property type="entry name" value="FAD/NAD-bd_sf"/>
</dbReference>
<dbReference type="EMBL" id="BATA01000073">
    <property type="protein sequence ID" value="GAD53526.1"/>
    <property type="molecule type" value="Genomic_DNA"/>
</dbReference>